<keyword evidence="3" id="KW-1185">Reference proteome</keyword>
<gene>
    <name evidence="2" type="ORF">HERILL_LOCUS14727</name>
</gene>
<evidence type="ECO:0008006" key="4">
    <source>
        <dbReference type="Google" id="ProtNLM"/>
    </source>
</evidence>
<feature type="transmembrane region" description="Helical" evidence="1">
    <location>
        <begin position="210"/>
        <end position="236"/>
    </location>
</feature>
<dbReference type="InterPro" id="IPR019170">
    <property type="entry name" value="Meckelin"/>
</dbReference>
<dbReference type="PANTHER" id="PTHR21274:SF0">
    <property type="entry name" value="MECKELIN"/>
    <property type="match status" value="1"/>
</dbReference>
<reference evidence="2 3" key="1">
    <citation type="submission" date="2020-11" db="EMBL/GenBank/DDBJ databases">
        <authorList>
            <person name="Wallbank WR R."/>
            <person name="Pardo Diaz C."/>
            <person name="Kozak K."/>
            <person name="Martin S."/>
            <person name="Jiggins C."/>
            <person name="Moest M."/>
            <person name="Warren A I."/>
            <person name="Generalovic N T."/>
            <person name="Byers J.R.P. K."/>
            <person name="Montejo-Kovacevich G."/>
            <person name="Yen C E."/>
        </authorList>
    </citation>
    <scope>NUCLEOTIDE SEQUENCE [LARGE SCALE GENOMIC DNA]</scope>
</reference>
<dbReference type="Proteomes" id="UP000594454">
    <property type="component" value="Chromosome 6"/>
</dbReference>
<dbReference type="InParanoid" id="A0A7R8V3V9"/>
<protein>
    <recommendedName>
        <fullName evidence="4">Meckelin</fullName>
    </recommendedName>
</protein>
<sequence length="600" mass="69592">MLSSYSEFEFGRNYENGCKFTLDNLMEMTTLGKYFYSIYLNYTIDKVQYLQPVPILIRNAFKFNEGQNPSDWQLVRRFQLFDAHQLPSSPTKLPYPFQTDSSKLLRFKMIRYIDSFQMIINIRDGNRISSPLIVLNYKTIYVHRNSSLQSQYDHKFEVRFVIGHDLHFYVELLLPLTMAIGFAFAILRTFNYKTRQNKEYYDFSALCQFVLYLCSNCSNALFSVAIFVCFYVFFVYTGQSVIKLLVPIQQQNLIDVLIGVAFWLKTSYLVAYFWRVTHSDIFFIDWERPRGCDALSTARSNLDTPSVCSSILSNLFGTLRTNDKTLNLALIILIQLILYTIQISVNFIVIEKIYGNPLQQFVDVCSTANISVFLLLHDSYGFYIHGRSPHGFSDVDMSSIIIQLQREAQNMCSRRGLLTGSDNQNYIILVPTNLKIYYAKLLAPFQKAASISQSHFEKEFAQSKITDNPLEKTTTAYNNINRFFAAFIDHSIKDLDYIIKDKTCVEVLLNCEFESYLSDTKGTFYIDNWLSFGKVLLYGNDVQIFLCSLMLFCSIFILSKSPTLSAFITCVIDEIFRTVFRRLIKSNVANKTLIDQRFLI</sequence>
<name>A0A7R8V3V9_HERIL</name>
<dbReference type="AlphaFoldDB" id="A0A7R8V3V9"/>
<proteinExistence type="predicted"/>
<keyword evidence="1" id="KW-1133">Transmembrane helix</keyword>
<dbReference type="GO" id="GO:0060271">
    <property type="term" value="P:cilium assembly"/>
    <property type="evidence" value="ECO:0007669"/>
    <property type="project" value="InterPro"/>
</dbReference>
<dbReference type="GO" id="GO:0036038">
    <property type="term" value="C:MKS complex"/>
    <property type="evidence" value="ECO:0007669"/>
    <property type="project" value="InterPro"/>
</dbReference>
<organism evidence="2 3">
    <name type="scientific">Hermetia illucens</name>
    <name type="common">Black soldier fly</name>
    <dbReference type="NCBI Taxonomy" id="343691"/>
    <lineage>
        <taxon>Eukaryota</taxon>
        <taxon>Metazoa</taxon>
        <taxon>Ecdysozoa</taxon>
        <taxon>Arthropoda</taxon>
        <taxon>Hexapoda</taxon>
        <taxon>Insecta</taxon>
        <taxon>Pterygota</taxon>
        <taxon>Neoptera</taxon>
        <taxon>Endopterygota</taxon>
        <taxon>Diptera</taxon>
        <taxon>Brachycera</taxon>
        <taxon>Stratiomyomorpha</taxon>
        <taxon>Stratiomyidae</taxon>
        <taxon>Hermetiinae</taxon>
        <taxon>Hermetia</taxon>
    </lineage>
</organism>
<feature type="transmembrane region" description="Helical" evidence="1">
    <location>
        <begin position="256"/>
        <end position="274"/>
    </location>
</feature>
<dbReference type="OrthoDB" id="419138at2759"/>
<feature type="transmembrane region" description="Helical" evidence="1">
    <location>
        <begin position="168"/>
        <end position="190"/>
    </location>
</feature>
<evidence type="ECO:0000313" key="3">
    <source>
        <dbReference type="Proteomes" id="UP000594454"/>
    </source>
</evidence>
<dbReference type="Pfam" id="PF09773">
    <property type="entry name" value="Meckelin"/>
    <property type="match status" value="2"/>
</dbReference>
<keyword evidence="1" id="KW-0472">Membrane</keyword>
<dbReference type="EMBL" id="LR899014">
    <property type="protein sequence ID" value="CAD7092366.1"/>
    <property type="molecule type" value="Genomic_DNA"/>
</dbReference>
<feature type="transmembrane region" description="Helical" evidence="1">
    <location>
        <begin position="328"/>
        <end position="350"/>
    </location>
</feature>
<evidence type="ECO:0000256" key="1">
    <source>
        <dbReference type="SAM" id="Phobius"/>
    </source>
</evidence>
<evidence type="ECO:0000313" key="2">
    <source>
        <dbReference type="EMBL" id="CAD7092366.1"/>
    </source>
</evidence>
<dbReference type="PANTHER" id="PTHR21274">
    <property type="entry name" value="MECKELIN"/>
    <property type="match status" value="1"/>
</dbReference>
<keyword evidence="1" id="KW-0812">Transmembrane</keyword>
<dbReference type="FunCoup" id="A0A7R8V3V9">
    <property type="interactions" value="86"/>
</dbReference>
<accession>A0A7R8V3V9</accession>